<proteinExistence type="predicted"/>
<keyword evidence="2" id="KW-1185">Reference proteome</keyword>
<evidence type="ECO:0000313" key="2">
    <source>
        <dbReference type="Proteomes" id="UP001172673"/>
    </source>
</evidence>
<accession>A0AA38XA86</accession>
<dbReference type="Proteomes" id="UP001172673">
    <property type="component" value="Unassembled WGS sequence"/>
</dbReference>
<protein>
    <submittedName>
        <fullName evidence="1">Uncharacterized protein</fullName>
    </submittedName>
</protein>
<reference evidence="1" key="1">
    <citation type="submission" date="2022-10" db="EMBL/GenBank/DDBJ databases">
        <title>Culturing micro-colonial fungi from biological soil crusts in the Mojave desert and describing Neophaeococcomyces mojavensis, and introducing the new genera and species Taxawa tesnikishii.</title>
        <authorList>
            <person name="Kurbessoian T."/>
            <person name="Stajich J.E."/>
        </authorList>
    </citation>
    <scope>NUCLEOTIDE SEQUENCE</scope>
    <source>
        <strain evidence="1">TK_41</strain>
    </source>
</reference>
<dbReference type="AlphaFoldDB" id="A0AA38XA86"/>
<dbReference type="SUPFAM" id="SSF52047">
    <property type="entry name" value="RNI-like"/>
    <property type="match status" value="1"/>
</dbReference>
<sequence>MTTEFLPELRYRVAGFLTAEADGQDDAARDDAWRTLFLLRLTCKDFAQIAIIKRVLFKELTLYATEPSATRVRDADLSFLTPFVQTVTLIPTEYDVDLLFADYHALRTSLGENTMPEEEMSRDFTTRHGMARRDDAVIKNGELARIWGKLFMQLQAIHSINVPARIGDHPLLPDLEYDHEVSELRDLIRNRSQDNYHQFFRTIVECLAYTTPNFKTIDIDCEIVNSFRDWTGAAWQQLDLHGLSSLKFTSFDFWDELDSTQRPQRDESIMHAVGRFLTKCSSNLQTFKLDRFVDFPTLEPPLLTSYGLRGLRFLSLGGLWIISHRLGKDIANMPHLETIHLRDCKPGDDDVDWKPVFDAIRHHKMPMYVHFDGCYSQKSNGWEHCNVLMDPAAFDTSLAEAERDVDRDLILYLANRGPWTGLLQKTFG</sequence>
<evidence type="ECO:0000313" key="1">
    <source>
        <dbReference type="EMBL" id="KAJ9609671.1"/>
    </source>
</evidence>
<name>A0AA38XA86_9EURO</name>
<comment type="caution">
    <text evidence="1">The sequence shown here is derived from an EMBL/GenBank/DDBJ whole genome shotgun (WGS) entry which is preliminary data.</text>
</comment>
<gene>
    <name evidence="1" type="ORF">H2200_005999</name>
</gene>
<organism evidence="1 2">
    <name type="scientific">Cladophialophora chaetospira</name>
    <dbReference type="NCBI Taxonomy" id="386627"/>
    <lineage>
        <taxon>Eukaryota</taxon>
        <taxon>Fungi</taxon>
        <taxon>Dikarya</taxon>
        <taxon>Ascomycota</taxon>
        <taxon>Pezizomycotina</taxon>
        <taxon>Eurotiomycetes</taxon>
        <taxon>Chaetothyriomycetidae</taxon>
        <taxon>Chaetothyriales</taxon>
        <taxon>Herpotrichiellaceae</taxon>
        <taxon>Cladophialophora</taxon>
    </lineage>
</organism>
<dbReference type="EMBL" id="JAPDRK010000008">
    <property type="protein sequence ID" value="KAJ9609671.1"/>
    <property type="molecule type" value="Genomic_DNA"/>
</dbReference>